<name>A0A4U5LWG2_STECR</name>
<accession>A0A4U5LWG2</accession>
<comment type="caution">
    <text evidence="2">The sequence shown here is derived from an EMBL/GenBank/DDBJ whole genome shotgun (WGS) entry which is preliminary data.</text>
</comment>
<feature type="region of interest" description="Disordered" evidence="1">
    <location>
        <begin position="1"/>
        <end position="58"/>
    </location>
</feature>
<proteinExistence type="predicted"/>
<protein>
    <submittedName>
        <fullName evidence="2">Uncharacterized protein</fullName>
    </submittedName>
</protein>
<sequence>MVTSSPLRAPLLTAPPNRFPSRISFSTTPKVSTSPRISRPRRASRNSATWRGSRTPKAELSSMLLRRIRRSSSHPPTTENIFKSGANTFQMQSTSPRSLQQCCGKIKSTSR</sequence>
<dbReference type="Proteomes" id="UP000298663">
    <property type="component" value="Unassembled WGS sequence"/>
</dbReference>
<dbReference type="AlphaFoldDB" id="A0A4U5LWG2"/>
<evidence type="ECO:0000256" key="1">
    <source>
        <dbReference type="SAM" id="MobiDB-lite"/>
    </source>
</evidence>
<evidence type="ECO:0000313" key="3">
    <source>
        <dbReference type="Proteomes" id="UP000298663"/>
    </source>
</evidence>
<evidence type="ECO:0000313" key="2">
    <source>
        <dbReference type="EMBL" id="TKR60517.1"/>
    </source>
</evidence>
<gene>
    <name evidence="2" type="ORF">L596_027753</name>
</gene>
<keyword evidence="3" id="KW-1185">Reference proteome</keyword>
<organism evidence="2 3">
    <name type="scientific">Steinernema carpocapsae</name>
    <name type="common">Entomopathogenic nematode</name>
    <dbReference type="NCBI Taxonomy" id="34508"/>
    <lineage>
        <taxon>Eukaryota</taxon>
        <taxon>Metazoa</taxon>
        <taxon>Ecdysozoa</taxon>
        <taxon>Nematoda</taxon>
        <taxon>Chromadorea</taxon>
        <taxon>Rhabditida</taxon>
        <taxon>Tylenchina</taxon>
        <taxon>Panagrolaimomorpha</taxon>
        <taxon>Strongyloidoidea</taxon>
        <taxon>Steinernematidae</taxon>
        <taxon>Steinernema</taxon>
    </lineage>
</organism>
<reference evidence="2 3" key="1">
    <citation type="journal article" date="2015" name="Genome Biol.">
        <title>Comparative genomics of Steinernema reveals deeply conserved gene regulatory networks.</title>
        <authorList>
            <person name="Dillman A.R."/>
            <person name="Macchietto M."/>
            <person name="Porter C.F."/>
            <person name="Rogers A."/>
            <person name="Williams B."/>
            <person name="Antoshechkin I."/>
            <person name="Lee M.M."/>
            <person name="Goodwin Z."/>
            <person name="Lu X."/>
            <person name="Lewis E.E."/>
            <person name="Goodrich-Blair H."/>
            <person name="Stock S.P."/>
            <person name="Adams B.J."/>
            <person name="Sternberg P.W."/>
            <person name="Mortazavi A."/>
        </authorList>
    </citation>
    <scope>NUCLEOTIDE SEQUENCE [LARGE SCALE GENOMIC DNA]</scope>
    <source>
        <strain evidence="2 3">ALL</strain>
    </source>
</reference>
<dbReference type="EMBL" id="AZBU02000011">
    <property type="protein sequence ID" value="TKR60517.1"/>
    <property type="molecule type" value="Genomic_DNA"/>
</dbReference>
<reference evidence="2 3" key="2">
    <citation type="journal article" date="2019" name="G3 (Bethesda)">
        <title>Hybrid Assembly of the Genome of the Entomopathogenic Nematode Steinernema carpocapsae Identifies the X-Chromosome.</title>
        <authorList>
            <person name="Serra L."/>
            <person name="Macchietto M."/>
            <person name="Macias-Munoz A."/>
            <person name="McGill C.J."/>
            <person name="Rodriguez I.M."/>
            <person name="Rodriguez B."/>
            <person name="Murad R."/>
            <person name="Mortazavi A."/>
        </authorList>
    </citation>
    <scope>NUCLEOTIDE SEQUENCE [LARGE SCALE GENOMIC DNA]</scope>
    <source>
        <strain evidence="2 3">ALL</strain>
    </source>
</reference>
<feature type="region of interest" description="Disordered" evidence="1">
    <location>
        <begin position="90"/>
        <end position="111"/>
    </location>
</feature>